<proteinExistence type="predicted"/>
<dbReference type="RefSeq" id="WP_146151278.1">
    <property type="nucleotide sequence ID" value="NZ_PYAW01000002.1"/>
</dbReference>
<organism evidence="1 2">
    <name type="scientific">Chitinophaga niastensis</name>
    <dbReference type="NCBI Taxonomy" id="536980"/>
    <lineage>
        <taxon>Bacteria</taxon>
        <taxon>Pseudomonadati</taxon>
        <taxon>Bacteroidota</taxon>
        <taxon>Chitinophagia</taxon>
        <taxon>Chitinophagales</taxon>
        <taxon>Chitinophagaceae</taxon>
        <taxon>Chitinophaga</taxon>
    </lineage>
</organism>
<dbReference type="NCBIfam" id="NF038153">
    <property type="entry name" value="lant_leader_L1a"/>
    <property type="match status" value="1"/>
</dbReference>
<protein>
    <submittedName>
        <fullName evidence="1">Uncharacterized protein</fullName>
    </submittedName>
</protein>
<gene>
    <name evidence="1" type="ORF">CLV51_102884</name>
</gene>
<reference evidence="1 2" key="1">
    <citation type="submission" date="2018-03" db="EMBL/GenBank/DDBJ databases">
        <title>Genomic Encyclopedia of Archaeal and Bacterial Type Strains, Phase II (KMG-II): from individual species to whole genera.</title>
        <authorList>
            <person name="Goeker M."/>
        </authorList>
    </citation>
    <scope>NUCLEOTIDE SEQUENCE [LARGE SCALE GENOMIC DNA]</scope>
    <source>
        <strain evidence="1 2">DSM 24859</strain>
    </source>
</reference>
<comment type="caution">
    <text evidence="1">The sequence shown here is derived from an EMBL/GenBank/DDBJ whole genome shotgun (WGS) entry which is preliminary data.</text>
</comment>
<accession>A0A2P8HP78</accession>
<evidence type="ECO:0000313" key="2">
    <source>
        <dbReference type="Proteomes" id="UP000240971"/>
    </source>
</evidence>
<name>A0A2P8HP78_CHINA</name>
<keyword evidence="2" id="KW-1185">Reference proteome</keyword>
<dbReference type="InterPro" id="IPR058238">
    <property type="entry name" value="Lant_leader_dom"/>
</dbReference>
<dbReference type="AlphaFoldDB" id="A0A2P8HP78"/>
<sequence length="64" mass="7226">MRKRKMPLEKKLSLNKETIAALNTQQQAAIAGGLQLFTRRFPCEYTLYETCATIPPHQQACVAC</sequence>
<evidence type="ECO:0000313" key="1">
    <source>
        <dbReference type="EMBL" id="PSL48024.1"/>
    </source>
</evidence>
<dbReference type="EMBL" id="PYAW01000002">
    <property type="protein sequence ID" value="PSL48024.1"/>
    <property type="molecule type" value="Genomic_DNA"/>
</dbReference>
<dbReference type="Proteomes" id="UP000240971">
    <property type="component" value="Unassembled WGS sequence"/>
</dbReference>